<dbReference type="SUPFAM" id="SSF54637">
    <property type="entry name" value="Thioesterase/thiol ester dehydrase-isomerase"/>
    <property type="match status" value="1"/>
</dbReference>
<reference evidence="2 3" key="1">
    <citation type="submission" date="2019-12" db="EMBL/GenBank/DDBJ databases">
        <title>Nocardia sp. nov. ET3-3 isolated from soil.</title>
        <authorList>
            <person name="Kanchanasin P."/>
            <person name="Tanasupawat S."/>
            <person name="Yuki M."/>
            <person name="Kudo T."/>
        </authorList>
    </citation>
    <scope>NUCLEOTIDE SEQUENCE [LARGE SCALE GENOMIC DNA]</scope>
    <source>
        <strain evidence="2 3">ET3-3</strain>
    </source>
</reference>
<evidence type="ECO:0000256" key="1">
    <source>
        <dbReference type="SAM" id="Phobius"/>
    </source>
</evidence>
<proteinExistence type="predicted"/>
<keyword evidence="3" id="KW-1185">Reference proteome</keyword>
<accession>A0A7K1UN52</accession>
<dbReference type="AlphaFoldDB" id="A0A7K1UN52"/>
<dbReference type="InterPro" id="IPR029069">
    <property type="entry name" value="HotDog_dom_sf"/>
</dbReference>
<protein>
    <submittedName>
        <fullName evidence="2">DUF4442 domain-containing protein</fullName>
    </submittedName>
</protein>
<evidence type="ECO:0000313" key="3">
    <source>
        <dbReference type="Proteomes" id="UP000466794"/>
    </source>
</evidence>
<gene>
    <name evidence="2" type="ORF">GPX89_00735</name>
</gene>
<organism evidence="2 3">
    <name type="scientific">Nocardia terrae</name>
    <dbReference type="NCBI Taxonomy" id="2675851"/>
    <lineage>
        <taxon>Bacteria</taxon>
        <taxon>Bacillati</taxon>
        <taxon>Actinomycetota</taxon>
        <taxon>Actinomycetes</taxon>
        <taxon>Mycobacteriales</taxon>
        <taxon>Nocardiaceae</taxon>
        <taxon>Nocardia</taxon>
    </lineage>
</organism>
<comment type="caution">
    <text evidence="2">The sequence shown here is derived from an EMBL/GenBank/DDBJ whole genome shotgun (WGS) entry which is preliminary data.</text>
</comment>
<name>A0A7K1UN52_9NOCA</name>
<keyword evidence="1" id="KW-1133">Transmembrane helix</keyword>
<feature type="transmembrane region" description="Helical" evidence="1">
    <location>
        <begin position="53"/>
        <end position="75"/>
    </location>
</feature>
<evidence type="ECO:0000313" key="2">
    <source>
        <dbReference type="EMBL" id="MVU75767.1"/>
    </source>
</evidence>
<dbReference type="EMBL" id="WRPP01000001">
    <property type="protein sequence ID" value="MVU75767.1"/>
    <property type="molecule type" value="Genomic_DNA"/>
</dbReference>
<dbReference type="Gene3D" id="3.10.129.10">
    <property type="entry name" value="Hotdog Thioesterase"/>
    <property type="match status" value="1"/>
</dbReference>
<keyword evidence="1" id="KW-0812">Transmembrane</keyword>
<keyword evidence="1" id="KW-0472">Membrane</keyword>
<dbReference type="Pfam" id="PF14539">
    <property type="entry name" value="DUF4442"/>
    <property type="match status" value="1"/>
</dbReference>
<sequence length="153" mass="16325">MANDAPPLNEVVNGGLEFTIPVAHKMGVRAEEVRPGFAATSVPIEGNGNHFGVMYAGVLFTVAEVLGGAMAIASFDMSKYFPLVKDLHIYFRKPAATDVRAEVSMSAEEIARVIEEADAKGKADYVLKAVVTDANGVVVAETEGLYQLRTHGK</sequence>
<dbReference type="InterPro" id="IPR027961">
    <property type="entry name" value="DUF4442"/>
</dbReference>
<dbReference type="CDD" id="cd03443">
    <property type="entry name" value="PaaI_thioesterase"/>
    <property type="match status" value="1"/>
</dbReference>
<dbReference type="RefSeq" id="WP_157354535.1">
    <property type="nucleotide sequence ID" value="NZ_WRPP01000001.1"/>
</dbReference>
<dbReference type="Proteomes" id="UP000466794">
    <property type="component" value="Unassembled WGS sequence"/>
</dbReference>